<evidence type="ECO:0008006" key="3">
    <source>
        <dbReference type="Google" id="ProtNLM"/>
    </source>
</evidence>
<protein>
    <recommendedName>
        <fullName evidence="3">Recombination activating protein 2</fullName>
    </recommendedName>
</protein>
<proteinExistence type="predicted"/>
<gene>
    <name evidence="1" type="ORF">GDO81_022867</name>
</gene>
<evidence type="ECO:0000313" key="1">
    <source>
        <dbReference type="EMBL" id="KAG8538316.1"/>
    </source>
</evidence>
<reference evidence="1" key="1">
    <citation type="thesis" date="2020" institute="ProQuest LLC" country="789 East Eisenhower Parkway, Ann Arbor, MI, USA">
        <title>Comparative Genomics and Chromosome Evolution.</title>
        <authorList>
            <person name="Mudd A.B."/>
        </authorList>
    </citation>
    <scope>NUCLEOTIDE SEQUENCE</scope>
    <source>
        <strain evidence="1">237g6f4</strain>
        <tissue evidence="1">Blood</tissue>
    </source>
</reference>
<accession>A0AAV6YNU7</accession>
<evidence type="ECO:0000313" key="2">
    <source>
        <dbReference type="Proteomes" id="UP000824782"/>
    </source>
</evidence>
<dbReference type="EMBL" id="WNYA01022171">
    <property type="protein sequence ID" value="KAG8538316.1"/>
    <property type="molecule type" value="Genomic_DNA"/>
</dbReference>
<sequence length="128" mass="14442">MFECHSRCTSVVIGEGPQPVHVIRHTQCMRGEVGPMDDTPVKNSAPHKLEEVALKGDHYIIYVIGHVTYTGRSYTLLCISGTLFARLKVILGCSRYSHILLQCKNHTVTERLKVTHIQTHVMDHYSSI</sequence>
<organism evidence="1 2">
    <name type="scientific">Engystomops pustulosus</name>
    <name type="common">Tungara frog</name>
    <name type="synonym">Physalaemus pustulosus</name>
    <dbReference type="NCBI Taxonomy" id="76066"/>
    <lineage>
        <taxon>Eukaryota</taxon>
        <taxon>Metazoa</taxon>
        <taxon>Chordata</taxon>
        <taxon>Craniata</taxon>
        <taxon>Vertebrata</taxon>
        <taxon>Euteleostomi</taxon>
        <taxon>Amphibia</taxon>
        <taxon>Batrachia</taxon>
        <taxon>Anura</taxon>
        <taxon>Neobatrachia</taxon>
        <taxon>Hyloidea</taxon>
        <taxon>Leptodactylidae</taxon>
        <taxon>Leiuperinae</taxon>
        <taxon>Engystomops</taxon>
    </lineage>
</organism>
<name>A0AAV6YNU7_ENGPU</name>
<dbReference type="Proteomes" id="UP000824782">
    <property type="component" value="Unassembled WGS sequence"/>
</dbReference>
<comment type="caution">
    <text evidence="1">The sequence shown here is derived from an EMBL/GenBank/DDBJ whole genome shotgun (WGS) entry which is preliminary data.</text>
</comment>
<keyword evidence="2" id="KW-1185">Reference proteome</keyword>
<dbReference type="AlphaFoldDB" id="A0AAV6YNU7"/>